<evidence type="ECO:0000256" key="2">
    <source>
        <dbReference type="ARBA" id="ARBA00022598"/>
    </source>
</evidence>
<evidence type="ECO:0000313" key="4">
    <source>
        <dbReference type="EMBL" id="WIM94390.1"/>
    </source>
</evidence>
<dbReference type="InterPro" id="IPR000873">
    <property type="entry name" value="AMP-dep_synth/lig_dom"/>
</dbReference>
<evidence type="ECO:0000259" key="3">
    <source>
        <dbReference type="Pfam" id="PF00501"/>
    </source>
</evidence>
<sequence length="575" mass="60897">MTGRPEPAADLVGMLADWAMAGPDDLAFTFCDSWDPSGAPAGEQSLTYGDLLGRAAAVAERVRDLGAPGAPVLLMLPAGLDFICGFFGVMLGGGVAVPIVPPDPVRPQASFGRLRAVARDCRPAGVLTTPALAARRAEIVAAAPDLDPAPWLGLDGRGTARHDPAAVRRVPAEATAFLQYTSGSTADPKGVVVSHANIMANLAAMRRLLGLGSGAVLGGWLPLFHDMGLIGLVLNGFVGRRPCHLITPAGFVQSPARWLDLITRHGVECTGSPNFGYELCARRVPEEALAGVDLSTLAVAYNGAEPVRAATMDRFTRRFASRGFRREAFRPCYGLAEATLIVSGGPGAVGRFDGAALGDGLARPDAGGVPLASSGRPDERHRVVIVGDDGREVPAGRVGEVHVAGPSVTGGYRNRPEDTARAFQRRVPGWETAFLRTGDLGFLHDGELYLCGRTKDLIIHHGRNVYPQDIELTAENAHDGVRAGCVAAYGSPDGDSEAVGIVAEVRPAAFERAAEITREIRLLVHRHHEVPVHRVCLVPPHTIPKTTSGKIRRSSCRTAVDSGAWRPVLDWRRTP</sequence>
<dbReference type="PANTHER" id="PTHR22754">
    <property type="entry name" value="DISCO-INTERACTING PROTEIN 2 DIP2 -RELATED"/>
    <property type="match status" value="1"/>
</dbReference>
<protein>
    <submittedName>
        <fullName evidence="4">Fatty acyl-AMP ligase</fullName>
    </submittedName>
</protein>
<organism evidence="4 5">
    <name type="scientific">Actinoplanes oblitus</name>
    <dbReference type="NCBI Taxonomy" id="3040509"/>
    <lineage>
        <taxon>Bacteria</taxon>
        <taxon>Bacillati</taxon>
        <taxon>Actinomycetota</taxon>
        <taxon>Actinomycetes</taxon>
        <taxon>Micromonosporales</taxon>
        <taxon>Micromonosporaceae</taxon>
        <taxon>Actinoplanes</taxon>
    </lineage>
</organism>
<dbReference type="RefSeq" id="WP_284915593.1">
    <property type="nucleotide sequence ID" value="NZ_CP126980.1"/>
</dbReference>
<name>A0ABY8W9B4_9ACTN</name>
<dbReference type="Gene3D" id="3.30.300.30">
    <property type="match status" value="1"/>
</dbReference>
<dbReference type="EMBL" id="CP126980">
    <property type="protein sequence ID" value="WIM94390.1"/>
    <property type="molecule type" value="Genomic_DNA"/>
</dbReference>
<dbReference type="Pfam" id="PF00501">
    <property type="entry name" value="AMP-binding"/>
    <property type="match status" value="1"/>
</dbReference>
<dbReference type="CDD" id="cd05931">
    <property type="entry name" value="FAAL"/>
    <property type="match status" value="1"/>
</dbReference>
<evidence type="ECO:0000256" key="1">
    <source>
        <dbReference type="ARBA" id="ARBA00006432"/>
    </source>
</evidence>
<dbReference type="InterPro" id="IPR040097">
    <property type="entry name" value="FAAL/FAAC"/>
</dbReference>
<dbReference type="InterPro" id="IPR045851">
    <property type="entry name" value="AMP-bd_C_sf"/>
</dbReference>
<comment type="similarity">
    <text evidence="1">Belongs to the ATP-dependent AMP-binding enzyme family.</text>
</comment>
<dbReference type="PANTHER" id="PTHR22754:SF32">
    <property type="entry name" value="DISCO-INTERACTING PROTEIN 2"/>
    <property type="match status" value="1"/>
</dbReference>
<dbReference type="InterPro" id="IPR042099">
    <property type="entry name" value="ANL_N_sf"/>
</dbReference>
<gene>
    <name evidence="4" type="ORF">ACTOB_006411</name>
</gene>
<accession>A0ABY8W9B4</accession>
<dbReference type="Proteomes" id="UP001240150">
    <property type="component" value="Chromosome"/>
</dbReference>
<dbReference type="SUPFAM" id="SSF56801">
    <property type="entry name" value="Acetyl-CoA synthetase-like"/>
    <property type="match status" value="1"/>
</dbReference>
<dbReference type="Gene3D" id="3.40.50.12780">
    <property type="entry name" value="N-terminal domain of ligase-like"/>
    <property type="match status" value="1"/>
</dbReference>
<reference evidence="4 5" key="1">
    <citation type="submission" date="2023-06" db="EMBL/GenBank/DDBJ databases">
        <authorList>
            <person name="Yushchuk O."/>
            <person name="Binda E."/>
            <person name="Ruckert-Reed C."/>
            <person name="Fedorenko V."/>
            <person name="Kalinowski J."/>
            <person name="Marinelli F."/>
        </authorList>
    </citation>
    <scope>NUCLEOTIDE SEQUENCE [LARGE SCALE GENOMIC DNA]</scope>
    <source>
        <strain evidence="4 5">NRRL 3884</strain>
    </source>
</reference>
<proteinExistence type="inferred from homology"/>
<feature type="domain" description="AMP-dependent synthetase/ligase" evidence="3">
    <location>
        <begin position="17"/>
        <end position="412"/>
    </location>
</feature>
<keyword evidence="5" id="KW-1185">Reference proteome</keyword>
<keyword evidence="2 4" id="KW-0436">Ligase</keyword>
<dbReference type="GO" id="GO:0016874">
    <property type="term" value="F:ligase activity"/>
    <property type="evidence" value="ECO:0007669"/>
    <property type="project" value="UniProtKB-KW"/>
</dbReference>
<evidence type="ECO:0000313" key="5">
    <source>
        <dbReference type="Proteomes" id="UP001240150"/>
    </source>
</evidence>